<name>B6QWL9_TALMQ</name>
<sequence>MSQRRTAEDILEKGLADLEITQEFLEIDHTAEVYHFRAPPGVHPRTAAYNITSKSHPLNLLRLLCVRDLAIDYTHAWQDPDPSLRARVHGTTEYFIVARGLPEGTTKKALKIGQKWIDLEKKSGIPGISLVLMSAWYMLEHFSDIDDLVRLLWCDEYKKLRAYSACMSLKLAAYQRLYCFCIY</sequence>
<dbReference type="AlphaFoldDB" id="B6QWL9"/>
<dbReference type="VEuPathDB" id="FungiDB:PMAA_102580"/>
<accession>B6QWL9</accession>
<reference evidence="2" key="1">
    <citation type="journal article" date="2015" name="Genome Announc.">
        <title>Genome sequence of the AIDS-associated pathogen Penicillium marneffei (ATCC18224) and its near taxonomic relative Talaromyces stipitatus (ATCC10500).</title>
        <authorList>
            <person name="Nierman W.C."/>
            <person name="Fedorova-Abrams N.D."/>
            <person name="Andrianopoulos A."/>
        </authorList>
    </citation>
    <scope>NUCLEOTIDE SEQUENCE [LARGE SCALE GENOMIC DNA]</scope>
    <source>
        <strain evidence="2">ATCC 18224 / CBS 334.59 / QM 7333</strain>
    </source>
</reference>
<dbReference type="Proteomes" id="UP000001294">
    <property type="component" value="Unassembled WGS sequence"/>
</dbReference>
<keyword evidence="2" id="KW-1185">Reference proteome</keyword>
<protein>
    <submittedName>
        <fullName evidence="1">Uncharacterized protein</fullName>
    </submittedName>
</protein>
<evidence type="ECO:0000313" key="1">
    <source>
        <dbReference type="EMBL" id="EEA18481.1"/>
    </source>
</evidence>
<proteinExistence type="predicted"/>
<evidence type="ECO:0000313" key="2">
    <source>
        <dbReference type="Proteomes" id="UP000001294"/>
    </source>
</evidence>
<dbReference type="STRING" id="441960.B6QWL9"/>
<dbReference type="OrthoDB" id="10558956at2759"/>
<organism evidence="1 2">
    <name type="scientific">Talaromyces marneffei (strain ATCC 18224 / CBS 334.59 / QM 7333)</name>
    <name type="common">Penicillium marneffei</name>
    <dbReference type="NCBI Taxonomy" id="441960"/>
    <lineage>
        <taxon>Eukaryota</taxon>
        <taxon>Fungi</taxon>
        <taxon>Dikarya</taxon>
        <taxon>Ascomycota</taxon>
        <taxon>Pezizomycotina</taxon>
        <taxon>Eurotiomycetes</taxon>
        <taxon>Eurotiomycetidae</taxon>
        <taxon>Eurotiales</taxon>
        <taxon>Trichocomaceae</taxon>
        <taxon>Talaromyces</taxon>
        <taxon>Talaromyces sect. Talaromyces</taxon>
    </lineage>
</organism>
<dbReference type="HOGENOM" id="CLU_1475636_0_0_1"/>
<dbReference type="EMBL" id="DS995908">
    <property type="protein sequence ID" value="EEA18481.1"/>
    <property type="molecule type" value="Genomic_DNA"/>
</dbReference>
<gene>
    <name evidence="1" type="ORF">PMAA_102580</name>
</gene>